<evidence type="ECO:0000313" key="2">
    <source>
        <dbReference type="Proteomes" id="UP001207468"/>
    </source>
</evidence>
<reference evidence="1" key="1">
    <citation type="submission" date="2021-03" db="EMBL/GenBank/DDBJ databases">
        <title>Evolutionary priming and transition to the ectomycorrhizal habit in an iconic lineage of mushroom-forming fungi: is preadaptation a requirement?</title>
        <authorList>
            <consortium name="DOE Joint Genome Institute"/>
            <person name="Looney B.P."/>
            <person name="Miyauchi S."/>
            <person name="Morin E."/>
            <person name="Drula E."/>
            <person name="Courty P.E."/>
            <person name="Chicoki N."/>
            <person name="Fauchery L."/>
            <person name="Kohler A."/>
            <person name="Kuo A."/>
            <person name="LaButti K."/>
            <person name="Pangilinan J."/>
            <person name="Lipzen A."/>
            <person name="Riley R."/>
            <person name="Andreopoulos W."/>
            <person name="He G."/>
            <person name="Johnson J."/>
            <person name="Barry K.W."/>
            <person name="Grigoriev I.V."/>
            <person name="Nagy L."/>
            <person name="Hibbett D."/>
            <person name="Henrissat B."/>
            <person name="Matheny P.B."/>
            <person name="Labbe J."/>
            <person name="Martin A.F."/>
        </authorList>
    </citation>
    <scope>NUCLEOTIDE SEQUENCE</scope>
    <source>
        <strain evidence="1">BPL698</strain>
    </source>
</reference>
<proteinExistence type="predicted"/>
<dbReference type="Proteomes" id="UP001207468">
    <property type="component" value="Unassembled WGS sequence"/>
</dbReference>
<dbReference type="EMBL" id="JAGFNK010000027">
    <property type="protein sequence ID" value="KAI9511104.1"/>
    <property type="molecule type" value="Genomic_DNA"/>
</dbReference>
<comment type="caution">
    <text evidence="1">The sequence shown here is derived from an EMBL/GenBank/DDBJ whole genome shotgun (WGS) entry which is preliminary data.</text>
</comment>
<gene>
    <name evidence="1" type="ORF">F5148DRAFT_1009999</name>
</gene>
<keyword evidence="2" id="KW-1185">Reference proteome</keyword>
<organism evidence="1 2">
    <name type="scientific">Russula earlei</name>
    <dbReference type="NCBI Taxonomy" id="71964"/>
    <lineage>
        <taxon>Eukaryota</taxon>
        <taxon>Fungi</taxon>
        <taxon>Dikarya</taxon>
        <taxon>Basidiomycota</taxon>
        <taxon>Agaricomycotina</taxon>
        <taxon>Agaricomycetes</taxon>
        <taxon>Russulales</taxon>
        <taxon>Russulaceae</taxon>
        <taxon>Russula</taxon>
    </lineage>
</organism>
<evidence type="ECO:0000313" key="1">
    <source>
        <dbReference type="EMBL" id="KAI9511104.1"/>
    </source>
</evidence>
<protein>
    <submittedName>
        <fullName evidence="1">Uncharacterized protein</fullName>
    </submittedName>
</protein>
<accession>A0ACC0UJ70</accession>
<name>A0ACC0UJ70_9AGAM</name>
<sequence>MPVRACLKYAEGADEVDALRREATLYGRELAALAGVAVPRTYGLYVGGTEAVPIACLVMELCVGAEVRRSADELGRLAILALCKVHAVGVMHNTPLDLRHFVMKGKKVFLVDFALAVVHRCENAHPVLWDKNFSPVVAAPHDLAECTELVEAERNIFSQVGENLPMKISPSFVRLQ</sequence>